<evidence type="ECO:0008006" key="4">
    <source>
        <dbReference type="Google" id="ProtNLM"/>
    </source>
</evidence>
<evidence type="ECO:0000313" key="2">
    <source>
        <dbReference type="EMBL" id="KAH7063198.1"/>
    </source>
</evidence>
<accession>A0ABQ8GRU3</accession>
<evidence type="ECO:0000256" key="1">
    <source>
        <dbReference type="SAM" id="MobiDB-lite"/>
    </source>
</evidence>
<feature type="region of interest" description="Disordered" evidence="1">
    <location>
        <begin position="1"/>
        <end position="44"/>
    </location>
</feature>
<keyword evidence="3" id="KW-1185">Reference proteome</keyword>
<reference evidence="2 3" key="1">
    <citation type="journal article" date="2021" name="Nat. Commun.">
        <title>Genetic determinants of endophytism in the Arabidopsis root mycobiome.</title>
        <authorList>
            <person name="Mesny F."/>
            <person name="Miyauchi S."/>
            <person name="Thiergart T."/>
            <person name="Pickel B."/>
            <person name="Atanasova L."/>
            <person name="Karlsson M."/>
            <person name="Huettel B."/>
            <person name="Barry K.W."/>
            <person name="Haridas S."/>
            <person name="Chen C."/>
            <person name="Bauer D."/>
            <person name="Andreopoulos W."/>
            <person name="Pangilinan J."/>
            <person name="LaButti K."/>
            <person name="Riley R."/>
            <person name="Lipzen A."/>
            <person name="Clum A."/>
            <person name="Drula E."/>
            <person name="Henrissat B."/>
            <person name="Kohler A."/>
            <person name="Grigoriev I.V."/>
            <person name="Martin F.M."/>
            <person name="Hacquard S."/>
        </authorList>
    </citation>
    <scope>NUCLEOTIDE SEQUENCE [LARGE SCALE GENOMIC DNA]</scope>
    <source>
        <strain evidence="2 3">MPI-SDFR-AT-0080</strain>
    </source>
</reference>
<evidence type="ECO:0000313" key="3">
    <source>
        <dbReference type="Proteomes" id="UP000774617"/>
    </source>
</evidence>
<dbReference type="EMBL" id="JAGTJR010000002">
    <property type="protein sequence ID" value="KAH7063198.1"/>
    <property type="molecule type" value="Genomic_DNA"/>
</dbReference>
<organism evidence="2 3">
    <name type="scientific">Macrophomina phaseolina</name>
    <dbReference type="NCBI Taxonomy" id="35725"/>
    <lineage>
        <taxon>Eukaryota</taxon>
        <taxon>Fungi</taxon>
        <taxon>Dikarya</taxon>
        <taxon>Ascomycota</taxon>
        <taxon>Pezizomycotina</taxon>
        <taxon>Dothideomycetes</taxon>
        <taxon>Dothideomycetes incertae sedis</taxon>
        <taxon>Botryosphaeriales</taxon>
        <taxon>Botryosphaeriaceae</taxon>
        <taxon>Macrophomina</taxon>
    </lineage>
</organism>
<comment type="caution">
    <text evidence="2">The sequence shown here is derived from an EMBL/GenBank/DDBJ whole genome shotgun (WGS) entry which is preliminary data.</text>
</comment>
<name>A0ABQ8GRU3_9PEZI</name>
<gene>
    <name evidence="2" type="ORF">B0J12DRAFT_161101</name>
</gene>
<sequence length="261" mass="28601">MPLPALPLNPHRHSENRSLTPTSPRFTPPPSIHLSETPKSATMPTTPSAALTVLHTPELLELILLALATPSTVPGTRTLLTSIPRVCHTFRAVLCSSLALRRALFFAPVADRGALRALNPPGQVTANSCTADALPRALVPAPNEFAVRRFRLGLFDEPDADYDGGYMPMVALRWVDESAAAEKKEAGAGGDGEPSWRRMLVAQPPPRRVEVVVYGTIMFQNVKAWVECEDGVTLGMLHDRCRELACGRGWQKRSMGWYFEL</sequence>
<proteinExistence type="predicted"/>
<dbReference type="Proteomes" id="UP000774617">
    <property type="component" value="Unassembled WGS sequence"/>
</dbReference>
<protein>
    <recommendedName>
        <fullName evidence="4">F-box domain-containing protein</fullName>
    </recommendedName>
</protein>